<dbReference type="AlphaFoldDB" id="A0A3R7X3C4"/>
<dbReference type="SUPFAM" id="SSF47648">
    <property type="entry name" value="Nucleoside phosphorylase/phosphoribosyltransferase N-terminal domain"/>
    <property type="match status" value="1"/>
</dbReference>
<dbReference type="GO" id="GO:0004048">
    <property type="term" value="F:anthranilate phosphoribosyltransferase activity"/>
    <property type="evidence" value="ECO:0007669"/>
    <property type="project" value="UniProtKB-EC"/>
</dbReference>
<dbReference type="GO" id="GO:0005829">
    <property type="term" value="C:cytosol"/>
    <property type="evidence" value="ECO:0007669"/>
    <property type="project" value="TreeGrafter"/>
</dbReference>
<keyword evidence="1" id="KW-0028">Amino-acid biosynthesis</keyword>
<dbReference type="Gene3D" id="3.40.1030.10">
    <property type="entry name" value="Nucleoside phosphorylase/phosphoribosyltransferase catalytic domain"/>
    <property type="match status" value="1"/>
</dbReference>
<gene>
    <name evidence="6" type="primary">trpD</name>
    <name evidence="6" type="ORF">D5R95_08565</name>
</gene>
<dbReference type="EMBL" id="QZAB01000545">
    <property type="protein sequence ID" value="RQD80714.1"/>
    <property type="molecule type" value="Genomic_DNA"/>
</dbReference>
<accession>A0A3R7X3C4</accession>
<evidence type="ECO:0000313" key="7">
    <source>
        <dbReference type="Proteomes" id="UP000284763"/>
    </source>
</evidence>
<dbReference type="EC" id="2.4.2.18" evidence="6"/>
<dbReference type="InterPro" id="IPR035902">
    <property type="entry name" value="Nuc_phospho_transferase"/>
</dbReference>
<dbReference type="InterPro" id="IPR017459">
    <property type="entry name" value="Glycosyl_Trfase_fam3_N_dom"/>
</dbReference>
<reference evidence="6 7" key="1">
    <citation type="submission" date="2018-08" db="EMBL/GenBank/DDBJ databases">
        <title>The metabolism and importance of syntrophic acetate oxidation coupled to methane or sulfide production in haloalkaline environments.</title>
        <authorList>
            <person name="Timmers P.H.A."/>
            <person name="Vavourakis C.D."/>
            <person name="Sorokin D.Y."/>
            <person name="Sinninghe Damste J.S."/>
            <person name="Muyzer G."/>
            <person name="Stams A.J.M."/>
            <person name="Plugge C.M."/>
        </authorList>
    </citation>
    <scope>NUCLEOTIDE SEQUENCE [LARGE SCALE GENOMIC DNA]</scope>
    <source>
        <strain evidence="6">MSAO_Arc3</strain>
    </source>
</reference>
<comment type="caution">
    <text evidence="6">The sequence shown here is derived from an EMBL/GenBank/DDBJ whole genome shotgun (WGS) entry which is preliminary data.</text>
</comment>
<feature type="domain" description="Glycosyl transferase family 3 N-terminal" evidence="5">
    <location>
        <begin position="2"/>
        <end position="62"/>
    </location>
</feature>
<feature type="non-terminal residue" evidence="6">
    <location>
        <position position="216"/>
    </location>
</feature>
<dbReference type="Gene3D" id="1.20.970.10">
    <property type="entry name" value="Transferase, Pyrimidine Nucleoside Phosphorylase, Chain C"/>
    <property type="match status" value="1"/>
</dbReference>
<name>A0A3R7X3C4_9EURY</name>
<keyword evidence="2 6" id="KW-0328">Glycosyltransferase</keyword>
<protein>
    <submittedName>
        <fullName evidence="6">Anthranilate phosphoribosyltransferase</fullName>
        <ecNumber evidence="6">2.4.2.18</ecNumber>
    </submittedName>
</protein>
<dbReference type="Proteomes" id="UP000284763">
    <property type="component" value="Unassembled WGS sequence"/>
</dbReference>
<sequence length="216" mass="23046">MKSCIKKVTEGFDLTCKEAEKAMNMIFKEATDAQIAAFLIALRMKSVTDDELTGFAKGMRKASNRIHPKTTGTIIDTCGTGGDLHNTINVSTISAIIASAAGVPVAKHGNYSVTSLSGSADMLKSLGIRIDCSPKEVEDSIEKIGIGFMLAPLFHPSMKRVAGIRRELGVHTIFNILGPLTNPAGAEGQVIGVYDKNLCEPMARVLRTLGVKRGLV</sequence>
<evidence type="ECO:0000259" key="4">
    <source>
        <dbReference type="Pfam" id="PF00591"/>
    </source>
</evidence>
<dbReference type="InterPro" id="IPR000312">
    <property type="entry name" value="Glycosyl_Trfase_fam3"/>
</dbReference>
<dbReference type="PANTHER" id="PTHR43285:SF2">
    <property type="entry name" value="ANTHRANILATE PHOSPHORIBOSYLTRANSFERASE"/>
    <property type="match status" value="1"/>
</dbReference>
<dbReference type="Pfam" id="PF02885">
    <property type="entry name" value="Glycos_trans_3N"/>
    <property type="match status" value="1"/>
</dbReference>
<organism evidence="6 7">
    <name type="scientific">Methanosalsum natronophilum</name>
    <dbReference type="NCBI Taxonomy" id="768733"/>
    <lineage>
        <taxon>Archaea</taxon>
        <taxon>Methanobacteriati</taxon>
        <taxon>Methanobacteriota</taxon>
        <taxon>Stenosarchaea group</taxon>
        <taxon>Methanomicrobia</taxon>
        <taxon>Methanosarcinales</taxon>
        <taxon>Methanosarcinaceae</taxon>
        <taxon>Methanosalsum</taxon>
    </lineage>
</organism>
<dbReference type="InterPro" id="IPR036320">
    <property type="entry name" value="Glycosyl_Trfase_fam3_N_dom_sf"/>
</dbReference>
<feature type="domain" description="Glycosyl transferase family 3" evidence="4">
    <location>
        <begin position="73"/>
        <end position="216"/>
    </location>
</feature>
<evidence type="ECO:0000313" key="6">
    <source>
        <dbReference type="EMBL" id="RQD80714.1"/>
    </source>
</evidence>
<evidence type="ECO:0000256" key="3">
    <source>
        <dbReference type="ARBA" id="ARBA00022679"/>
    </source>
</evidence>
<evidence type="ECO:0000256" key="2">
    <source>
        <dbReference type="ARBA" id="ARBA00022676"/>
    </source>
</evidence>
<dbReference type="NCBIfam" id="TIGR01245">
    <property type="entry name" value="trpD"/>
    <property type="match status" value="1"/>
</dbReference>
<dbReference type="PANTHER" id="PTHR43285">
    <property type="entry name" value="ANTHRANILATE PHOSPHORIBOSYLTRANSFERASE"/>
    <property type="match status" value="1"/>
</dbReference>
<evidence type="ECO:0000259" key="5">
    <source>
        <dbReference type="Pfam" id="PF02885"/>
    </source>
</evidence>
<proteinExistence type="predicted"/>
<dbReference type="Pfam" id="PF00591">
    <property type="entry name" value="Glycos_transf_3"/>
    <property type="match status" value="1"/>
</dbReference>
<evidence type="ECO:0000256" key="1">
    <source>
        <dbReference type="ARBA" id="ARBA00022605"/>
    </source>
</evidence>
<dbReference type="GO" id="GO:0000162">
    <property type="term" value="P:L-tryptophan biosynthetic process"/>
    <property type="evidence" value="ECO:0007669"/>
    <property type="project" value="InterPro"/>
</dbReference>
<dbReference type="SUPFAM" id="SSF52418">
    <property type="entry name" value="Nucleoside phosphorylase/phosphoribosyltransferase catalytic domain"/>
    <property type="match status" value="1"/>
</dbReference>
<keyword evidence="3 6" id="KW-0808">Transferase</keyword>
<dbReference type="InterPro" id="IPR005940">
    <property type="entry name" value="Anthranilate_Pribosyl_Tfrase"/>
</dbReference>